<evidence type="ECO:0000313" key="3">
    <source>
        <dbReference type="Proteomes" id="UP000538670"/>
    </source>
</evidence>
<accession>A0A7W6AC38</accession>
<reference evidence="2 3" key="1">
    <citation type="submission" date="2020-08" db="EMBL/GenBank/DDBJ databases">
        <title>Genomic Encyclopedia of Type Strains, Phase IV (KMG-IV): sequencing the most valuable type-strain genomes for metagenomic binning, comparative biology and taxonomic classification.</title>
        <authorList>
            <person name="Goeker M."/>
        </authorList>
    </citation>
    <scope>NUCLEOTIDE SEQUENCE [LARGE SCALE GENOMIC DNA]</scope>
    <source>
        <strain evidence="2 3">DSM 19512</strain>
    </source>
</reference>
<proteinExistence type="predicted"/>
<evidence type="ECO:0000256" key="1">
    <source>
        <dbReference type="SAM" id="MobiDB-lite"/>
    </source>
</evidence>
<name>A0A7W6AC38_9SPHN</name>
<sequence length="46" mass="4616">MTPPTEPDPRTAPDDHDDATNQGVSAPDPAEGDDDTPDGNAGSPNG</sequence>
<keyword evidence="3" id="KW-1185">Reference proteome</keyword>
<organism evidence="2 3">
    <name type="scientific">Sphingomonas pseudosanguinis</name>
    <dbReference type="NCBI Taxonomy" id="413712"/>
    <lineage>
        <taxon>Bacteria</taxon>
        <taxon>Pseudomonadati</taxon>
        <taxon>Pseudomonadota</taxon>
        <taxon>Alphaproteobacteria</taxon>
        <taxon>Sphingomonadales</taxon>
        <taxon>Sphingomonadaceae</taxon>
        <taxon>Sphingomonas</taxon>
    </lineage>
</organism>
<protein>
    <submittedName>
        <fullName evidence="2">Uncharacterized protein</fullName>
    </submittedName>
</protein>
<comment type="caution">
    <text evidence="2">The sequence shown here is derived from an EMBL/GenBank/DDBJ whole genome shotgun (WGS) entry which is preliminary data.</text>
</comment>
<feature type="region of interest" description="Disordered" evidence="1">
    <location>
        <begin position="1"/>
        <end position="46"/>
    </location>
</feature>
<dbReference type="RefSeq" id="WP_183952110.1">
    <property type="nucleotide sequence ID" value="NZ_JACIDH010000010.1"/>
</dbReference>
<dbReference type="EMBL" id="JACIDH010000010">
    <property type="protein sequence ID" value="MBB3879995.1"/>
    <property type="molecule type" value="Genomic_DNA"/>
</dbReference>
<gene>
    <name evidence="2" type="ORF">GGR48_002429</name>
</gene>
<evidence type="ECO:0000313" key="2">
    <source>
        <dbReference type="EMBL" id="MBB3879995.1"/>
    </source>
</evidence>
<dbReference type="AlphaFoldDB" id="A0A7W6AC38"/>
<dbReference type="Proteomes" id="UP000538670">
    <property type="component" value="Unassembled WGS sequence"/>
</dbReference>